<reference evidence="2 3" key="1">
    <citation type="submission" date="2017-06" db="EMBL/GenBank/DDBJ databases">
        <authorList>
            <person name="Kim H.J."/>
            <person name="Triplett B.A."/>
        </authorList>
    </citation>
    <scope>NUCLEOTIDE SEQUENCE [LARGE SCALE GENOMIC DNA]</scope>
    <source>
        <strain evidence="2 3">DSM 25597</strain>
    </source>
</reference>
<organism evidence="2 3">
    <name type="scientific">Dokdonia pacifica</name>
    <dbReference type="NCBI Taxonomy" id="1627892"/>
    <lineage>
        <taxon>Bacteria</taxon>
        <taxon>Pseudomonadati</taxon>
        <taxon>Bacteroidota</taxon>
        <taxon>Flavobacteriia</taxon>
        <taxon>Flavobacteriales</taxon>
        <taxon>Flavobacteriaceae</taxon>
        <taxon>Dokdonia</taxon>
    </lineage>
</organism>
<keyword evidence="3" id="KW-1185">Reference proteome</keyword>
<dbReference type="InterPro" id="IPR045743">
    <property type="entry name" value="DUF6089"/>
</dbReference>
<evidence type="ECO:0000259" key="1">
    <source>
        <dbReference type="Pfam" id="PF19573"/>
    </source>
</evidence>
<gene>
    <name evidence="2" type="ORF">SAMN06265376_101199</name>
</gene>
<evidence type="ECO:0000313" key="3">
    <source>
        <dbReference type="Proteomes" id="UP000198379"/>
    </source>
</evidence>
<name>A0A238VQ67_9FLAO</name>
<protein>
    <recommendedName>
        <fullName evidence="1">DUF6089 domain-containing protein</fullName>
    </recommendedName>
</protein>
<accession>A0A238VQ67</accession>
<dbReference type="AlphaFoldDB" id="A0A238VQ67"/>
<sequence length="217" mass="24453">MFLGFNSQAQTYEVGLFAGGSNFIGDVGSTSYIAPNSPVIGGIFKWNRSKRHSFRFTALFTQLESADSQSDESRRQLRGYSFKNSVKEVSLGLEYTFWDFDMFNDRNPSTPYLYTGFTYFNHDELALNGNNVQKTGTAWDFAIPMVLGYKAVIGTKFILAFEIGARYTLTDNLDGSAPDNDANGTLRFGNINNDDWYMFTGFTVTYTFGRKPCFCAF</sequence>
<dbReference type="Pfam" id="PF19573">
    <property type="entry name" value="DUF6089"/>
    <property type="match status" value="1"/>
</dbReference>
<feature type="domain" description="DUF6089" evidence="1">
    <location>
        <begin position="5"/>
        <end position="216"/>
    </location>
</feature>
<evidence type="ECO:0000313" key="2">
    <source>
        <dbReference type="EMBL" id="SNR36510.1"/>
    </source>
</evidence>
<dbReference type="EMBL" id="FZNY01000001">
    <property type="protein sequence ID" value="SNR36510.1"/>
    <property type="molecule type" value="Genomic_DNA"/>
</dbReference>
<dbReference type="Proteomes" id="UP000198379">
    <property type="component" value="Unassembled WGS sequence"/>
</dbReference>
<proteinExistence type="predicted"/>